<dbReference type="Proteomes" id="UP000184447">
    <property type="component" value="Unassembled WGS sequence"/>
</dbReference>
<dbReference type="STRING" id="1121316.SAMN02745207_03361"/>
<dbReference type="InterPro" id="IPR000182">
    <property type="entry name" value="GNAT_dom"/>
</dbReference>
<name>A0A1M5X5T5_9CLOT</name>
<dbReference type="Gene3D" id="3.40.630.30">
    <property type="match status" value="1"/>
</dbReference>
<dbReference type="SUPFAM" id="SSF55729">
    <property type="entry name" value="Acyl-CoA N-acyltransferases (Nat)"/>
    <property type="match status" value="1"/>
</dbReference>
<evidence type="ECO:0000313" key="2">
    <source>
        <dbReference type="EMBL" id="SHH94854.1"/>
    </source>
</evidence>
<gene>
    <name evidence="2" type="ORF">SAMN02745207_03361</name>
</gene>
<evidence type="ECO:0000313" key="3">
    <source>
        <dbReference type="Proteomes" id="UP000184447"/>
    </source>
</evidence>
<dbReference type="EMBL" id="FQXM01000023">
    <property type="protein sequence ID" value="SHH94854.1"/>
    <property type="molecule type" value="Genomic_DNA"/>
</dbReference>
<dbReference type="RefSeq" id="WP_073339752.1">
    <property type="nucleotide sequence ID" value="NZ_FQXM01000023.1"/>
</dbReference>
<dbReference type="InterPro" id="IPR027365">
    <property type="entry name" value="GNAT_acetyltra_YdfB-like"/>
</dbReference>
<keyword evidence="3" id="KW-1185">Reference proteome</keyword>
<sequence length="263" mass="30500">MIRKLTENDRQIVLEFLSQEAAINLFIIGDIENFGFDQDFQELWGSFNNEEKIQGVLLRYHESFIPYYKDKSFDCKGFKDIILSNKGKVILSGKESVVENFKDILPEATKKSTYFCELRNKDKLLNECESIEIAQIEDAEKIYNLLETIDEFNATDTNSIERIENKLKAKSGRIYFMKNEHEEAISVAQTDAENRYSAMVVGVATIKEYRHKGFMSQCLSKLCLDLLNEGKTLCLFYDNPEAGKVYHKLGFETIEKWTMLIKL</sequence>
<proteinExistence type="predicted"/>
<reference evidence="2 3" key="1">
    <citation type="submission" date="2016-11" db="EMBL/GenBank/DDBJ databases">
        <authorList>
            <person name="Jaros S."/>
            <person name="Januszkiewicz K."/>
            <person name="Wedrychowicz H."/>
        </authorList>
    </citation>
    <scope>NUCLEOTIDE SEQUENCE [LARGE SCALE GENOMIC DNA]</scope>
    <source>
        <strain evidence="2 3">DSM 8605</strain>
    </source>
</reference>
<dbReference type="GO" id="GO:0016747">
    <property type="term" value="F:acyltransferase activity, transferring groups other than amino-acyl groups"/>
    <property type="evidence" value="ECO:0007669"/>
    <property type="project" value="InterPro"/>
</dbReference>
<dbReference type="OrthoDB" id="248489at2"/>
<protein>
    <recommendedName>
        <fullName evidence="1">N-acetyltransferase domain-containing protein</fullName>
    </recommendedName>
</protein>
<dbReference type="InterPro" id="IPR016181">
    <property type="entry name" value="Acyl_CoA_acyltransferase"/>
</dbReference>
<dbReference type="AlphaFoldDB" id="A0A1M5X5T5"/>
<accession>A0A1M5X5T5</accession>
<dbReference type="PROSITE" id="PS51186">
    <property type="entry name" value="GNAT"/>
    <property type="match status" value="1"/>
</dbReference>
<organism evidence="2 3">
    <name type="scientific">Clostridium grantii DSM 8605</name>
    <dbReference type="NCBI Taxonomy" id="1121316"/>
    <lineage>
        <taxon>Bacteria</taxon>
        <taxon>Bacillati</taxon>
        <taxon>Bacillota</taxon>
        <taxon>Clostridia</taxon>
        <taxon>Eubacteriales</taxon>
        <taxon>Clostridiaceae</taxon>
        <taxon>Clostridium</taxon>
    </lineage>
</organism>
<dbReference type="Pfam" id="PF12746">
    <property type="entry name" value="GNAT_acetyltran"/>
    <property type="match status" value="1"/>
</dbReference>
<evidence type="ECO:0000259" key="1">
    <source>
        <dbReference type="PROSITE" id="PS51186"/>
    </source>
</evidence>
<feature type="domain" description="N-acetyltransferase" evidence="1">
    <location>
        <begin position="129"/>
        <end position="263"/>
    </location>
</feature>